<dbReference type="EMBL" id="JN885137">
    <property type="protein sequence ID" value="AEW87841.1"/>
    <property type="molecule type" value="Genomic_DNA"/>
</dbReference>
<dbReference type="KEGG" id="vg:3416518"/>
<organism evidence="3 4">
    <name type="scientific">Macaca fuscata rhadinovirus</name>
    <dbReference type="NCBI Taxonomy" id="272551"/>
    <lineage>
        <taxon>Viruses</taxon>
        <taxon>Duplodnaviria</taxon>
        <taxon>Heunggongvirae</taxon>
        <taxon>Peploviricota</taxon>
        <taxon>Herviviricetes</taxon>
        <taxon>Herpesvirales</taxon>
        <taxon>Orthoherpesviridae</taxon>
        <taxon>Gammaherpesvirinae</taxon>
        <taxon>Rhadinovirus</taxon>
        <taxon>Rhadinovirus macacinegamma11</taxon>
        <taxon>macacine gammaherpesvirus 11</taxon>
    </lineage>
</organism>
<feature type="region of interest" description="Disordered" evidence="1">
    <location>
        <begin position="94"/>
        <end position="114"/>
    </location>
</feature>
<evidence type="ECO:0000313" key="3">
    <source>
        <dbReference type="EMBL" id="AEW87841.1"/>
    </source>
</evidence>
<dbReference type="RefSeq" id="YP_238450.1">
    <property type="nucleotide sequence ID" value="NC_007016.1"/>
</dbReference>
<name>G9JMX4_9GAMA</name>
<dbReference type="Proteomes" id="UP000133219">
    <property type="component" value="Segment"/>
</dbReference>
<protein>
    <submittedName>
        <fullName evidence="3">JM147</fullName>
    </submittedName>
</protein>
<dbReference type="EMBL" id="JN885136">
    <property type="protein sequence ID" value="AEW87671.1"/>
    <property type="molecule type" value="Genomic_DNA"/>
</dbReference>
<evidence type="ECO:0000313" key="4">
    <source>
        <dbReference type="Proteomes" id="UP000124292"/>
    </source>
</evidence>
<reference evidence="4 5" key="1">
    <citation type="journal article" date="2013" name="J. Virol.">
        <title>Genomic characterization of Japanese macaque rhadinovirus, a novel herpesvirus isolated from a nonhuman primate with a spontaneous inflammatory demyelinating disease.</title>
        <authorList>
            <person name="Estep R.D."/>
            <person name="Hansen S.G."/>
            <person name="Rogers K.S."/>
            <person name="Axthelm M.K."/>
            <person name="Wong S.W."/>
        </authorList>
    </citation>
    <scope>NUCLEOTIDE SEQUENCE [LARGE SCALE GENOMIC DNA]</scope>
    <source>
        <strain evidence="3">12E2</strain>
        <strain evidence="2">3A1</strain>
    </source>
</reference>
<sequence length="234" mass="25884">MYSWGEFRTMERKMSLRVTRGSQKHITMGLFGAHKRAVGNGLGGAPAPPCARNLGRGVRRGSPKHVLMVAARTHRPLFGAGVIRRSAQNVAHGTHCTHGAHEGGGVAGRSHRAGRGARRLWHRASDVYGRNPLSRGIKGRRQGRFPLARRAVNQTDARRRLVVATVGFLLRCRVPSRDWLGDLSIKNARRPLAQPPVNHGILAANWPKQTANPRVGFCLQVPLYYIYSIIFFPC</sequence>
<dbReference type="GeneID" id="3416518"/>
<proteinExistence type="predicted"/>
<evidence type="ECO:0000313" key="2">
    <source>
        <dbReference type="EMBL" id="AEW87671.1"/>
    </source>
</evidence>
<gene>
    <name evidence="3" type="ORF">JM147</name>
</gene>
<evidence type="ECO:0000313" key="5">
    <source>
        <dbReference type="Proteomes" id="UP000133219"/>
    </source>
</evidence>
<accession>G9JMX4</accession>
<evidence type="ECO:0000256" key="1">
    <source>
        <dbReference type="SAM" id="MobiDB-lite"/>
    </source>
</evidence>
<dbReference type="Proteomes" id="UP000124292">
    <property type="component" value="Genome"/>
</dbReference>